<reference evidence="1" key="2">
    <citation type="submission" date="2014-07" db="EMBL/GenBank/DDBJ databases">
        <authorList>
            <person name="Hull J."/>
        </authorList>
    </citation>
    <scope>NUCLEOTIDE SEQUENCE</scope>
</reference>
<accession>A0A0A9XL96</accession>
<protein>
    <submittedName>
        <fullName evidence="1">PAP-specific phosphatase HAL2-like protein</fullName>
    </submittedName>
</protein>
<name>A0A0A9XL96_LYGHE</name>
<sequence length="114" mass="12510">LCLDYVTQSMDLYKDVIRIPIDLDSLTMKFVLGLILCSLAVAVVFADDSETSEEAPRVRILGTVSEKVVEAIEKVGNFLTGLRPTSGADDGDNFDYIDVIDTENATIDNDEKGY</sequence>
<dbReference type="EMBL" id="GBHO01022885">
    <property type="protein sequence ID" value="JAG20719.1"/>
    <property type="molecule type" value="Transcribed_RNA"/>
</dbReference>
<reference evidence="1" key="1">
    <citation type="journal article" date="2014" name="PLoS ONE">
        <title>Transcriptome-Based Identification of ABC Transporters in the Western Tarnished Plant Bug Lygus hesperus.</title>
        <authorList>
            <person name="Hull J.J."/>
            <person name="Chaney K."/>
            <person name="Geib S.M."/>
            <person name="Fabrick J.A."/>
            <person name="Brent C.S."/>
            <person name="Walsh D."/>
            <person name="Lavine L.C."/>
        </authorList>
    </citation>
    <scope>NUCLEOTIDE SEQUENCE</scope>
</reference>
<organism evidence="1">
    <name type="scientific">Lygus hesperus</name>
    <name type="common">Western plant bug</name>
    <dbReference type="NCBI Taxonomy" id="30085"/>
    <lineage>
        <taxon>Eukaryota</taxon>
        <taxon>Metazoa</taxon>
        <taxon>Ecdysozoa</taxon>
        <taxon>Arthropoda</taxon>
        <taxon>Hexapoda</taxon>
        <taxon>Insecta</taxon>
        <taxon>Pterygota</taxon>
        <taxon>Neoptera</taxon>
        <taxon>Paraneoptera</taxon>
        <taxon>Hemiptera</taxon>
        <taxon>Heteroptera</taxon>
        <taxon>Panheteroptera</taxon>
        <taxon>Cimicomorpha</taxon>
        <taxon>Miridae</taxon>
        <taxon>Mirini</taxon>
        <taxon>Lygus</taxon>
    </lineage>
</organism>
<gene>
    <name evidence="1" type="primary">AHL_1</name>
    <name evidence="1" type="ORF">CM83_33633</name>
</gene>
<proteinExistence type="predicted"/>
<dbReference type="AlphaFoldDB" id="A0A0A9XL96"/>
<evidence type="ECO:0000313" key="1">
    <source>
        <dbReference type="EMBL" id="JAG20719.1"/>
    </source>
</evidence>
<feature type="non-terminal residue" evidence="1">
    <location>
        <position position="1"/>
    </location>
</feature>